<dbReference type="InterPro" id="IPR001258">
    <property type="entry name" value="NHL_repeat"/>
</dbReference>
<dbReference type="PANTHER" id="PTHR24104:SF25">
    <property type="entry name" value="PROTEIN LIN-41"/>
    <property type="match status" value="1"/>
</dbReference>
<dbReference type="Proteomes" id="UP000663854">
    <property type="component" value="Unassembled WGS sequence"/>
</dbReference>
<dbReference type="Proteomes" id="UP000663870">
    <property type="component" value="Unassembled WGS sequence"/>
</dbReference>
<dbReference type="Gene3D" id="2.120.10.30">
    <property type="entry name" value="TolB, C-terminal domain"/>
    <property type="match status" value="2"/>
</dbReference>
<feature type="repeat" description="NHL" evidence="2">
    <location>
        <begin position="384"/>
        <end position="421"/>
    </location>
</feature>
<evidence type="ECO:0000313" key="5">
    <source>
        <dbReference type="EMBL" id="CAF1451842.1"/>
    </source>
</evidence>
<evidence type="ECO:0000256" key="2">
    <source>
        <dbReference type="PROSITE-ProRule" id="PRU00504"/>
    </source>
</evidence>
<sequence length="423" mass="47315">MCHLSTTILDDQSMKIRILNNKYIVSLDINTSRKRLPVNNDDKPLTSTMSEMRRASIGSNKEPSTSTMNEMRSNKEPLASTINEMRRASIASNQEPLASTMNEMRRASTASDQGASVSSSYVNIKTKWQQHGITIAGGNRQGKQLNQLSSPYGIYVDDDDQCIYIADCDNHRIVEWKYNAETGQVVAGGNGYGNRMDQLNGPTDVIVDQQNDSLIICDLGNRRVVRWPRRNGTKGQTIISDIDCYNLTMDNNEDLYISDFERHEVKRWKIGDTNGTIVAGGNGKGNHLNQLNQPTSLFVDQDHSVYISDCGNHRVMKWMKGAKEGIIVAGEQGEGNSLAQLSYPEGVIADQWGHVYVADSYNHRIIRWLKASKEGRIIVGGNGKGEKPNQFNLLRGLSIDRQGNLYVVDNSNHRVQKFETDLN</sequence>
<evidence type="ECO:0000313" key="6">
    <source>
        <dbReference type="Proteomes" id="UP000663870"/>
    </source>
</evidence>
<keyword evidence="1" id="KW-0677">Repeat</keyword>
<keyword evidence="6" id="KW-1185">Reference proteome</keyword>
<dbReference type="EMBL" id="CAJNOL010002027">
    <property type="protein sequence ID" value="CAF1451842.1"/>
    <property type="molecule type" value="Genomic_DNA"/>
</dbReference>
<comment type="caution">
    <text evidence="5">The sequence shown here is derived from an EMBL/GenBank/DDBJ whole genome shotgun (WGS) entry which is preliminary data.</text>
</comment>
<name>A0A815PNG5_9BILA</name>
<feature type="compositionally biased region" description="Polar residues" evidence="3">
    <location>
        <begin position="57"/>
        <end position="71"/>
    </location>
</feature>
<dbReference type="Pfam" id="PF01436">
    <property type="entry name" value="NHL"/>
    <property type="match status" value="3"/>
</dbReference>
<protein>
    <submittedName>
        <fullName evidence="5">Uncharacterized protein</fullName>
    </submittedName>
</protein>
<organism evidence="5 6">
    <name type="scientific">Rotaria sordida</name>
    <dbReference type="NCBI Taxonomy" id="392033"/>
    <lineage>
        <taxon>Eukaryota</taxon>
        <taxon>Metazoa</taxon>
        <taxon>Spiralia</taxon>
        <taxon>Gnathifera</taxon>
        <taxon>Rotifera</taxon>
        <taxon>Eurotatoria</taxon>
        <taxon>Bdelloidea</taxon>
        <taxon>Philodinida</taxon>
        <taxon>Philodinidae</taxon>
        <taxon>Rotaria</taxon>
    </lineage>
</organism>
<dbReference type="GO" id="GO:0008270">
    <property type="term" value="F:zinc ion binding"/>
    <property type="evidence" value="ECO:0007669"/>
    <property type="project" value="UniProtKB-KW"/>
</dbReference>
<dbReference type="PANTHER" id="PTHR24104">
    <property type="entry name" value="E3 UBIQUITIN-PROTEIN LIGASE NHLRC1-RELATED"/>
    <property type="match status" value="1"/>
</dbReference>
<reference evidence="5" key="1">
    <citation type="submission" date="2021-02" db="EMBL/GenBank/DDBJ databases">
        <authorList>
            <person name="Nowell W R."/>
        </authorList>
    </citation>
    <scope>NUCLEOTIDE SEQUENCE</scope>
</reference>
<proteinExistence type="predicted"/>
<evidence type="ECO:0000256" key="3">
    <source>
        <dbReference type="SAM" id="MobiDB-lite"/>
    </source>
</evidence>
<accession>A0A815PNG5</accession>
<dbReference type="SUPFAM" id="SSF101898">
    <property type="entry name" value="NHL repeat"/>
    <property type="match status" value="1"/>
</dbReference>
<feature type="region of interest" description="Disordered" evidence="3">
    <location>
        <begin position="38"/>
        <end position="73"/>
    </location>
</feature>
<dbReference type="CDD" id="cd05819">
    <property type="entry name" value="NHL"/>
    <property type="match status" value="1"/>
</dbReference>
<gene>
    <name evidence="5" type="ORF">JXQ802_LOCUS37636</name>
    <name evidence="4" type="ORF">PYM288_LOCUS24149</name>
</gene>
<dbReference type="EMBL" id="CAJNOH010001188">
    <property type="protein sequence ID" value="CAF1187386.1"/>
    <property type="molecule type" value="Genomic_DNA"/>
</dbReference>
<evidence type="ECO:0000313" key="4">
    <source>
        <dbReference type="EMBL" id="CAF1187386.1"/>
    </source>
</evidence>
<dbReference type="AlphaFoldDB" id="A0A815PNG5"/>
<dbReference type="InterPro" id="IPR050952">
    <property type="entry name" value="TRIM-NHL_E3_ligases"/>
</dbReference>
<evidence type="ECO:0000256" key="1">
    <source>
        <dbReference type="ARBA" id="ARBA00022737"/>
    </source>
</evidence>
<dbReference type="PROSITE" id="PS51125">
    <property type="entry name" value="NHL"/>
    <property type="match status" value="1"/>
</dbReference>
<dbReference type="InterPro" id="IPR011042">
    <property type="entry name" value="6-blade_b-propeller_TolB-like"/>
</dbReference>